<evidence type="ECO:0000313" key="2">
    <source>
        <dbReference type="Proteomes" id="UP001287356"/>
    </source>
</evidence>
<gene>
    <name evidence="1" type="ORF">B0T24DRAFT_647763</name>
</gene>
<dbReference type="Gene3D" id="3.40.50.720">
    <property type="entry name" value="NAD(P)-binding Rossmann-like Domain"/>
    <property type="match status" value="1"/>
</dbReference>
<proteinExistence type="predicted"/>
<dbReference type="InterPro" id="IPR036291">
    <property type="entry name" value="NAD(P)-bd_dom_sf"/>
</dbReference>
<organism evidence="1 2">
    <name type="scientific">Lasiosphaeria ovina</name>
    <dbReference type="NCBI Taxonomy" id="92902"/>
    <lineage>
        <taxon>Eukaryota</taxon>
        <taxon>Fungi</taxon>
        <taxon>Dikarya</taxon>
        <taxon>Ascomycota</taxon>
        <taxon>Pezizomycotina</taxon>
        <taxon>Sordariomycetes</taxon>
        <taxon>Sordariomycetidae</taxon>
        <taxon>Sordariales</taxon>
        <taxon>Lasiosphaeriaceae</taxon>
        <taxon>Lasiosphaeria</taxon>
    </lineage>
</organism>
<protein>
    <recommendedName>
        <fullName evidence="3">Nucleoside-diphosphate-sugar epimerase</fullName>
    </recommendedName>
</protein>
<dbReference type="PANTHER" id="PTHR14097:SF8">
    <property type="entry name" value="NAD(P)-BINDING DOMAIN-CONTAINING PROTEIN"/>
    <property type="match status" value="1"/>
</dbReference>
<keyword evidence="2" id="KW-1185">Reference proteome</keyword>
<dbReference type="EMBL" id="JAULSN010000002">
    <property type="protein sequence ID" value="KAK3380603.1"/>
    <property type="molecule type" value="Genomic_DNA"/>
</dbReference>
<sequence length="257" mass="28310">MHLILTGATGLVGSAVLDAMIKMPEVTRISVLSRRPVKMIEATKDKRVNLIIHEDFMKYDRSLLDQLADAEGCVWALGISQSQVGKEEYIKITKDYTLAAAEAFQNLPAVASQADKKPFHFVYVSGEGATHKPGMLTPIFGRVKGETELRLAEMRRANPYFRSSSPRPAIVDAANHPAIQPYIPALGFARSALGTALTPLMRVYKATCSPTEKLGPFLTEMALGRWDGDEFVGKGYERLPGGFPILENTGMRRLGEW</sequence>
<dbReference type="Proteomes" id="UP001287356">
    <property type="component" value="Unassembled WGS sequence"/>
</dbReference>
<reference evidence="1" key="2">
    <citation type="submission" date="2023-06" db="EMBL/GenBank/DDBJ databases">
        <authorList>
            <consortium name="Lawrence Berkeley National Laboratory"/>
            <person name="Haridas S."/>
            <person name="Hensen N."/>
            <person name="Bonometti L."/>
            <person name="Westerberg I."/>
            <person name="Brannstrom I.O."/>
            <person name="Guillou S."/>
            <person name="Cros-Aarteil S."/>
            <person name="Calhoun S."/>
            <person name="Kuo A."/>
            <person name="Mondo S."/>
            <person name="Pangilinan J."/>
            <person name="Riley R."/>
            <person name="Labutti K."/>
            <person name="Andreopoulos B."/>
            <person name="Lipzen A."/>
            <person name="Chen C."/>
            <person name="Yanf M."/>
            <person name="Daum C."/>
            <person name="Ng V."/>
            <person name="Clum A."/>
            <person name="Steindorff A."/>
            <person name="Ohm R."/>
            <person name="Martin F."/>
            <person name="Silar P."/>
            <person name="Natvig D."/>
            <person name="Lalanne C."/>
            <person name="Gautier V."/>
            <person name="Ament-Velasquez S.L."/>
            <person name="Kruys A."/>
            <person name="Hutchinson M.I."/>
            <person name="Powell A.J."/>
            <person name="Barry K."/>
            <person name="Miller A.N."/>
            <person name="Grigoriev I.V."/>
            <person name="Debuchy R."/>
            <person name="Gladieux P."/>
            <person name="Thoren M.H."/>
            <person name="Johannesson H."/>
        </authorList>
    </citation>
    <scope>NUCLEOTIDE SEQUENCE</scope>
    <source>
        <strain evidence="1">CBS 958.72</strain>
    </source>
</reference>
<dbReference type="PANTHER" id="PTHR14097">
    <property type="entry name" value="OXIDOREDUCTASE HTATIP2"/>
    <property type="match status" value="1"/>
</dbReference>
<reference evidence="1" key="1">
    <citation type="journal article" date="2023" name="Mol. Phylogenet. Evol.">
        <title>Genome-scale phylogeny and comparative genomics of the fungal order Sordariales.</title>
        <authorList>
            <person name="Hensen N."/>
            <person name="Bonometti L."/>
            <person name="Westerberg I."/>
            <person name="Brannstrom I.O."/>
            <person name="Guillou S."/>
            <person name="Cros-Aarteil S."/>
            <person name="Calhoun S."/>
            <person name="Haridas S."/>
            <person name="Kuo A."/>
            <person name="Mondo S."/>
            <person name="Pangilinan J."/>
            <person name="Riley R."/>
            <person name="LaButti K."/>
            <person name="Andreopoulos B."/>
            <person name="Lipzen A."/>
            <person name="Chen C."/>
            <person name="Yan M."/>
            <person name="Daum C."/>
            <person name="Ng V."/>
            <person name="Clum A."/>
            <person name="Steindorff A."/>
            <person name="Ohm R.A."/>
            <person name="Martin F."/>
            <person name="Silar P."/>
            <person name="Natvig D.O."/>
            <person name="Lalanne C."/>
            <person name="Gautier V."/>
            <person name="Ament-Velasquez S.L."/>
            <person name="Kruys A."/>
            <person name="Hutchinson M.I."/>
            <person name="Powell A.J."/>
            <person name="Barry K."/>
            <person name="Miller A.N."/>
            <person name="Grigoriev I.V."/>
            <person name="Debuchy R."/>
            <person name="Gladieux P."/>
            <person name="Hiltunen Thoren M."/>
            <person name="Johannesson H."/>
        </authorList>
    </citation>
    <scope>NUCLEOTIDE SEQUENCE</scope>
    <source>
        <strain evidence="1">CBS 958.72</strain>
    </source>
</reference>
<name>A0AAE0TV04_9PEZI</name>
<comment type="caution">
    <text evidence="1">The sequence shown here is derived from an EMBL/GenBank/DDBJ whole genome shotgun (WGS) entry which is preliminary data.</text>
</comment>
<evidence type="ECO:0000313" key="1">
    <source>
        <dbReference type="EMBL" id="KAK3380603.1"/>
    </source>
</evidence>
<dbReference type="SUPFAM" id="SSF51735">
    <property type="entry name" value="NAD(P)-binding Rossmann-fold domains"/>
    <property type="match status" value="1"/>
</dbReference>
<evidence type="ECO:0008006" key="3">
    <source>
        <dbReference type="Google" id="ProtNLM"/>
    </source>
</evidence>
<dbReference type="AlphaFoldDB" id="A0AAE0TV04"/>
<accession>A0AAE0TV04</accession>